<dbReference type="InterPro" id="IPR044925">
    <property type="entry name" value="His-Me_finger_sf"/>
</dbReference>
<evidence type="ECO:0000259" key="5">
    <source>
        <dbReference type="SMART" id="SM00477"/>
    </source>
</evidence>
<dbReference type="SMART" id="SM00892">
    <property type="entry name" value="Endonuclease_NS"/>
    <property type="match status" value="1"/>
</dbReference>
<accession>A0A1X0NQR8</accession>
<dbReference type="Gene3D" id="3.40.570.10">
    <property type="entry name" value="Extracellular Endonuclease, subunit A"/>
    <property type="match status" value="1"/>
</dbReference>
<comment type="similarity">
    <text evidence="1">Belongs to the DNA/RNA non-specific endonuclease family.</text>
</comment>
<organism evidence="7 8">
    <name type="scientific">Trypanosoma theileri</name>
    <dbReference type="NCBI Taxonomy" id="67003"/>
    <lineage>
        <taxon>Eukaryota</taxon>
        <taxon>Discoba</taxon>
        <taxon>Euglenozoa</taxon>
        <taxon>Kinetoplastea</taxon>
        <taxon>Metakinetoplastina</taxon>
        <taxon>Trypanosomatida</taxon>
        <taxon>Trypanosomatidae</taxon>
        <taxon>Trypanosoma</taxon>
    </lineage>
</organism>
<keyword evidence="8" id="KW-1185">Reference proteome</keyword>
<dbReference type="InterPro" id="IPR040255">
    <property type="entry name" value="Non-specific_endonuclease"/>
</dbReference>
<dbReference type="GO" id="GO:0003676">
    <property type="term" value="F:nucleic acid binding"/>
    <property type="evidence" value="ECO:0007669"/>
    <property type="project" value="InterPro"/>
</dbReference>
<dbReference type="InterPro" id="IPR001604">
    <property type="entry name" value="Endo_G_ENPP1-like_dom"/>
</dbReference>
<dbReference type="GO" id="GO:0000014">
    <property type="term" value="F:single-stranded DNA endodeoxyribonuclease activity"/>
    <property type="evidence" value="ECO:0007669"/>
    <property type="project" value="TreeGrafter"/>
</dbReference>
<proteinExistence type="inferred from homology"/>
<dbReference type="AlphaFoldDB" id="A0A1X0NQR8"/>
<dbReference type="GO" id="GO:0046872">
    <property type="term" value="F:metal ion binding"/>
    <property type="evidence" value="ECO:0007669"/>
    <property type="project" value="UniProtKB-KW"/>
</dbReference>
<evidence type="ECO:0000256" key="2">
    <source>
        <dbReference type="PIRSR" id="PIRSR640255-1"/>
    </source>
</evidence>
<feature type="region of interest" description="Disordered" evidence="4">
    <location>
        <begin position="245"/>
        <end position="268"/>
    </location>
</feature>
<dbReference type="GO" id="GO:0005634">
    <property type="term" value="C:nucleus"/>
    <property type="evidence" value="ECO:0007669"/>
    <property type="project" value="TreeGrafter"/>
</dbReference>
<dbReference type="SUPFAM" id="SSF54060">
    <property type="entry name" value="His-Me finger endonucleases"/>
    <property type="match status" value="1"/>
</dbReference>
<feature type="binding site" evidence="3">
    <location>
        <position position="203"/>
    </location>
    <ligand>
        <name>Mg(2+)</name>
        <dbReference type="ChEBI" id="CHEBI:18420"/>
        <note>catalytic</note>
    </ligand>
</feature>
<dbReference type="GO" id="GO:0005743">
    <property type="term" value="C:mitochondrial inner membrane"/>
    <property type="evidence" value="ECO:0007669"/>
    <property type="project" value="TreeGrafter"/>
</dbReference>
<comment type="caution">
    <text evidence="7">The sequence shown here is derived from an EMBL/GenBank/DDBJ whole genome shotgun (WGS) entry which is preliminary data.</text>
</comment>
<dbReference type="GeneID" id="39987545"/>
<dbReference type="STRING" id="67003.A0A1X0NQR8"/>
<reference evidence="7 8" key="1">
    <citation type="submission" date="2017-03" db="EMBL/GenBank/DDBJ databases">
        <title>An alternative strategy for trypanosome survival in the mammalian bloodstream revealed through genome and transcriptome analysis of the ubiquitous bovine parasite Trypanosoma (Megatrypanum) theileri.</title>
        <authorList>
            <person name="Kelly S."/>
            <person name="Ivens A."/>
            <person name="Mott A."/>
            <person name="O'Neill E."/>
            <person name="Emms D."/>
            <person name="Macleod O."/>
            <person name="Voorheis P."/>
            <person name="Matthews J."/>
            <person name="Matthews K."/>
            <person name="Carrington M."/>
        </authorList>
    </citation>
    <scope>NUCLEOTIDE SEQUENCE [LARGE SCALE GENOMIC DNA]</scope>
    <source>
        <strain evidence="7">Edinburgh</strain>
    </source>
</reference>
<dbReference type="Pfam" id="PF01223">
    <property type="entry name" value="Endonuclease_NS"/>
    <property type="match status" value="1"/>
</dbReference>
<evidence type="ECO:0000313" key="8">
    <source>
        <dbReference type="Proteomes" id="UP000192257"/>
    </source>
</evidence>
<feature type="domain" description="DNA/RNA non-specific endonuclease/pyrophosphatase/phosphodiesterase" evidence="6">
    <location>
        <begin position="84"/>
        <end position="349"/>
    </location>
</feature>
<keyword evidence="7" id="KW-0255">Endonuclease</keyword>
<evidence type="ECO:0000256" key="1">
    <source>
        <dbReference type="ARBA" id="ARBA00010052"/>
    </source>
</evidence>
<dbReference type="OrthoDB" id="5418055at2759"/>
<dbReference type="VEuPathDB" id="TriTrypDB:TM35_000251740"/>
<evidence type="ECO:0000259" key="6">
    <source>
        <dbReference type="SMART" id="SM00892"/>
    </source>
</evidence>
<dbReference type="PANTHER" id="PTHR13966">
    <property type="entry name" value="ENDONUCLEASE RELATED"/>
    <property type="match status" value="1"/>
</dbReference>
<dbReference type="SMART" id="SM00477">
    <property type="entry name" value="NUC"/>
    <property type="match status" value="1"/>
</dbReference>
<dbReference type="InterPro" id="IPR044929">
    <property type="entry name" value="DNA/RNA_non-sp_Endonuclease_sf"/>
</dbReference>
<keyword evidence="3" id="KW-0479">Metal-binding</keyword>
<evidence type="ECO:0000256" key="3">
    <source>
        <dbReference type="PIRSR" id="PIRSR640255-2"/>
    </source>
</evidence>
<gene>
    <name evidence="7" type="ORF">TM35_000251740</name>
</gene>
<feature type="active site" description="Proton acceptor" evidence="2">
    <location>
        <position position="171"/>
    </location>
</feature>
<dbReference type="PANTHER" id="PTHR13966:SF5">
    <property type="entry name" value="ENDONUCLEASE G, MITOCHONDRIAL"/>
    <property type="match status" value="1"/>
</dbReference>
<dbReference type="GO" id="GO:0004521">
    <property type="term" value="F:RNA endonuclease activity"/>
    <property type="evidence" value="ECO:0007669"/>
    <property type="project" value="TreeGrafter"/>
</dbReference>
<keyword evidence="7" id="KW-0378">Hydrolase</keyword>
<evidence type="ECO:0000313" key="7">
    <source>
        <dbReference type="EMBL" id="ORC86878.1"/>
    </source>
</evidence>
<feature type="compositionally biased region" description="Polar residues" evidence="4">
    <location>
        <begin position="252"/>
        <end position="262"/>
    </location>
</feature>
<sequence>MSSYAAVGRAFALLSAALFGGAVGMLTQRNSNINNSGSRGQLQQQQEENSVAVYHNESLNTSQLSPAAQKMMSKGLPSDERVRVFDGFIASLNYERRVPNWVLEYIPPIDPTNRDDKEKEKEEDPKAVRREGMKFFADPTVPEPFRVLPDDYSGGKQEQQQQYTRGLSRGHLAAAQFHKRTADEMAQTFNMNANIVPQDMTMNAVDWLRLENLTRKLRRHYEGGLWVVTGPLFHPRLVHGEPRSWGWDDSRPSSPITPIHTENNNSDNNASNTRKVVCYELVGKHDVAVPTHLFKVLLGERGDGSHEIAAFLMPNEPIVVERPLVSYQVPVREIEHKTGLQFFPNVISTDTVRSATSWRRKVNNNTHPQVLDPLPNICRRFQCEARTVALFQTYRNVARLRAAQSEPELQEVLLTIIEEQQRQQKNSNPQAQVQEAKEYWGKNKENLALDAAVVKEYDERRKELLGQSEL</sequence>
<evidence type="ECO:0000256" key="4">
    <source>
        <dbReference type="SAM" id="MobiDB-lite"/>
    </source>
</evidence>
<dbReference type="EMBL" id="NBCO01000025">
    <property type="protein sequence ID" value="ORC86878.1"/>
    <property type="molecule type" value="Genomic_DNA"/>
</dbReference>
<keyword evidence="7" id="KW-0540">Nuclease</keyword>
<dbReference type="RefSeq" id="XP_028880944.1">
    <property type="nucleotide sequence ID" value="XM_029027765.1"/>
</dbReference>
<dbReference type="CDD" id="cd00091">
    <property type="entry name" value="NUC"/>
    <property type="match status" value="1"/>
</dbReference>
<protein>
    <submittedName>
        <fullName evidence="7">Endonuclease G, mitochondrial</fullName>
    </submittedName>
</protein>
<feature type="domain" description="ENPP1-3/EXOG-like endonuclease/phosphodiesterase" evidence="5">
    <location>
        <begin position="85"/>
        <end position="349"/>
    </location>
</feature>
<dbReference type="InterPro" id="IPR020821">
    <property type="entry name" value="ENPP1-3/EXOG-like_nuc-like"/>
</dbReference>
<dbReference type="Proteomes" id="UP000192257">
    <property type="component" value="Unassembled WGS sequence"/>
</dbReference>
<name>A0A1X0NQR8_9TRYP</name>